<reference evidence="7" key="1">
    <citation type="submission" date="2023-07" db="EMBL/GenBank/DDBJ databases">
        <title>Characterization of two Paracoccaceae strains isolated from Phycosphere and proposal of Xinfangfangia lacusdiani sp. nov.</title>
        <authorList>
            <person name="Deng Y."/>
            <person name="Zhang Y.Q."/>
        </authorList>
    </citation>
    <scope>NUCLEOTIDE SEQUENCE [LARGE SCALE GENOMIC DNA]</scope>
    <source>
        <strain evidence="7">CPCC 101403</strain>
    </source>
</reference>
<dbReference type="Gene3D" id="1.10.10.10">
    <property type="entry name" value="Winged helix-like DNA-binding domain superfamily/Winged helix DNA-binding domain"/>
    <property type="match status" value="1"/>
</dbReference>
<accession>A0ABU3EJA5</accession>
<comment type="similarity">
    <text evidence="1">Belongs to the LysR transcriptional regulatory family.</text>
</comment>
<dbReference type="InterPro" id="IPR000847">
    <property type="entry name" value="LysR_HTH_N"/>
</dbReference>
<keyword evidence="3" id="KW-0238">DNA-binding</keyword>
<keyword evidence="2" id="KW-0805">Transcription regulation</keyword>
<protein>
    <submittedName>
        <fullName evidence="6">LysR family transcriptional regulator</fullName>
    </submittedName>
</protein>
<feature type="domain" description="HTH lysR-type" evidence="5">
    <location>
        <begin position="1"/>
        <end position="58"/>
    </location>
</feature>
<evidence type="ECO:0000313" key="7">
    <source>
        <dbReference type="Proteomes" id="UP001251085"/>
    </source>
</evidence>
<evidence type="ECO:0000256" key="1">
    <source>
        <dbReference type="ARBA" id="ARBA00009437"/>
    </source>
</evidence>
<proteinExistence type="inferred from homology"/>
<dbReference type="RefSeq" id="WP_311761421.1">
    <property type="nucleotide sequence ID" value="NZ_JAVRQI010000021.1"/>
</dbReference>
<dbReference type="InterPro" id="IPR050950">
    <property type="entry name" value="HTH-type_LysR_regulators"/>
</dbReference>
<evidence type="ECO:0000313" key="6">
    <source>
        <dbReference type="EMBL" id="MDT1064332.1"/>
    </source>
</evidence>
<sequence length="301" mass="32759">MDLNSIATFNELVRSGSIRQAAEGLNTSPTAVVRQLDKLEHAFGTALVERSPRGIRLTAAGEVLAERARLVAREMTAARRQIDDLRGLKRGSVSLHLPGVAASSMLAPALAEFSALHPHIQIEITVTSAAAAFEAAATGVSEIAVAMFMPPDPRVEVLLRLPMRHEPVMASTHPLAACEMVTLEDLLHHPLTLPDRAFGVRRAFDARVRAAGLDAPEIAFTTSSLELQKELACRGAAVMILPRQTVAREILAGLLVLRPFCARDRIETNLELCRPLGHHQSAAARQLSDFLVDHLRRLKRD</sequence>
<evidence type="ECO:0000256" key="4">
    <source>
        <dbReference type="ARBA" id="ARBA00023163"/>
    </source>
</evidence>
<keyword evidence="7" id="KW-1185">Reference proteome</keyword>
<dbReference type="InterPro" id="IPR036390">
    <property type="entry name" value="WH_DNA-bd_sf"/>
</dbReference>
<gene>
    <name evidence="6" type="ORF">RM190_20895</name>
</gene>
<dbReference type="InterPro" id="IPR036388">
    <property type="entry name" value="WH-like_DNA-bd_sf"/>
</dbReference>
<evidence type="ECO:0000256" key="3">
    <source>
        <dbReference type="ARBA" id="ARBA00023125"/>
    </source>
</evidence>
<organism evidence="6 7">
    <name type="scientific">Paracoccus broussonetiae</name>
    <dbReference type="NCBI Taxonomy" id="3075834"/>
    <lineage>
        <taxon>Bacteria</taxon>
        <taxon>Pseudomonadati</taxon>
        <taxon>Pseudomonadota</taxon>
        <taxon>Alphaproteobacteria</taxon>
        <taxon>Rhodobacterales</taxon>
        <taxon>Paracoccaceae</taxon>
        <taxon>Paracoccus</taxon>
    </lineage>
</organism>
<evidence type="ECO:0000259" key="5">
    <source>
        <dbReference type="PROSITE" id="PS50931"/>
    </source>
</evidence>
<dbReference type="PANTHER" id="PTHR30419:SF8">
    <property type="entry name" value="NITROGEN ASSIMILATION TRANSCRIPTIONAL ACTIVATOR-RELATED"/>
    <property type="match status" value="1"/>
</dbReference>
<comment type="caution">
    <text evidence="6">The sequence shown here is derived from an EMBL/GenBank/DDBJ whole genome shotgun (WGS) entry which is preliminary data.</text>
</comment>
<dbReference type="InterPro" id="IPR005119">
    <property type="entry name" value="LysR_subst-bd"/>
</dbReference>
<keyword evidence="4" id="KW-0804">Transcription</keyword>
<name>A0ABU3EJA5_9RHOB</name>
<dbReference type="SUPFAM" id="SSF46785">
    <property type="entry name" value="Winged helix' DNA-binding domain"/>
    <property type="match status" value="1"/>
</dbReference>
<dbReference type="EMBL" id="JAVRQI010000021">
    <property type="protein sequence ID" value="MDT1064332.1"/>
    <property type="molecule type" value="Genomic_DNA"/>
</dbReference>
<dbReference type="Gene3D" id="3.40.190.290">
    <property type="match status" value="1"/>
</dbReference>
<dbReference type="Proteomes" id="UP001251085">
    <property type="component" value="Unassembled WGS sequence"/>
</dbReference>
<dbReference type="PANTHER" id="PTHR30419">
    <property type="entry name" value="HTH-TYPE TRANSCRIPTIONAL REGULATOR YBHD"/>
    <property type="match status" value="1"/>
</dbReference>
<dbReference type="PROSITE" id="PS50931">
    <property type="entry name" value="HTH_LYSR"/>
    <property type="match status" value="1"/>
</dbReference>
<evidence type="ECO:0000256" key="2">
    <source>
        <dbReference type="ARBA" id="ARBA00023015"/>
    </source>
</evidence>
<dbReference type="Pfam" id="PF00126">
    <property type="entry name" value="HTH_1"/>
    <property type="match status" value="1"/>
</dbReference>
<dbReference type="SUPFAM" id="SSF53850">
    <property type="entry name" value="Periplasmic binding protein-like II"/>
    <property type="match status" value="1"/>
</dbReference>
<dbReference type="Pfam" id="PF03466">
    <property type="entry name" value="LysR_substrate"/>
    <property type="match status" value="1"/>
</dbReference>